<evidence type="ECO:0000313" key="1">
    <source>
        <dbReference type="EMBL" id="CAI2371338.1"/>
    </source>
</evidence>
<protein>
    <submittedName>
        <fullName evidence="1">Uncharacterized protein</fullName>
    </submittedName>
</protein>
<sequence>MIGRLARRGYVRMTNEEYLANITKSWSSLTFNRATLKGFPEANHGDYAQIQLYGLSQGPVEKSVPLIQEASLGHRPEVIFLQLDPMNYMMRSRFMSHKCALHDLEDYDIKGVENIQFPRPITWQETVVNLITVDMIRANQTHMKIDYTKGVSCYSYPQVQEEVVRENLTPKFIQAITDYIVCDKWSPYYEINHALYLALMGKQKVILGDMPEILLRQILGNSLSLEDAKDIFKYVLDQISKARIPITMETATLQYFSHIFLMPKDLYMTALMKETLKAVNSMAAFVGNPHFTPIQRYWIPPPQGINMSLATKIPDRIKNETNEMLIEKQALFDVLLDSRAWGKELANPFPYIEEDITKIPDKDLKHFKKTFYVNLRKYQAFRDKFINQEAYVLLESASSRNQKFLEN</sequence>
<organism evidence="1 2">
    <name type="scientific">Euplotes crassus</name>
    <dbReference type="NCBI Taxonomy" id="5936"/>
    <lineage>
        <taxon>Eukaryota</taxon>
        <taxon>Sar</taxon>
        <taxon>Alveolata</taxon>
        <taxon>Ciliophora</taxon>
        <taxon>Intramacronucleata</taxon>
        <taxon>Spirotrichea</taxon>
        <taxon>Hypotrichia</taxon>
        <taxon>Euplotida</taxon>
        <taxon>Euplotidae</taxon>
        <taxon>Moneuplotes</taxon>
    </lineage>
</organism>
<keyword evidence="2" id="KW-1185">Reference proteome</keyword>
<gene>
    <name evidence="1" type="ORF">ECRASSUSDP1_LOCUS12658</name>
</gene>
<accession>A0AAD1XG60</accession>
<dbReference type="Proteomes" id="UP001295684">
    <property type="component" value="Unassembled WGS sequence"/>
</dbReference>
<dbReference type="AlphaFoldDB" id="A0AAD1XG60"/>
<evidence type="ECO:0000313" key="2">
    <source>
        <dbReference type="Proteomes" id="UP001295684"/>
    </source>
</evidence>
<reference evidence="1" key="1">
    <citation type="submission" date="2023-07" db="EMBL/GenBank/DDBJ databases">
        <authorList>
            <consortium name="AG Swart"/>
            <person name="Singh M."/>
            <person name="Singh A."/>
            <person name="Seah K."/>
            <person name="Emmerich C."/>
        </authorList>
    </citation>
    <scope>NUCLEOTIDE SEQUENCE</scope>
    <source>
        <strain evidence="1">DP1</strain>
    </source>
</reference>
<dbReference type="EMBL" id="CAMPGE010012569">
    <property type="protein sequence ID" value="CAI2371338.1"/>
    <property type="molecule type" value="Genomic_DNA"/>
</dbReference>
<name>A0AAD1XG60_EUPCR</name>
<proteinExistence type="predicted"/>
<comment type="caution">
    <text evidence="1">The sequence shown here is derived from an EMBL/GenBank/DDBJ whole genome shotgun (WGS) entry which is preliminary data.</text>
</comment>